<proteinExistence type="inferred from homology"/>
<sequence length="276" mass="29891">METDPIAVDLNVDAALLLQDMAGIDSYPPVLALLPNVYQLDDLDRVRTVVARDLAEAGIIDGNRVHPVVEDWLQCLYRPDVELVARVLDFGPDGKPQGMLRLSLVRHGDSHVLAVRHDDEVVIQPVFQEGRQLDAISAALAAALGPCQALRFEPMTAAQAELAEVPDDQDECRQALLELGAQPHTAGVLSRVFDEVVRRAEVAMIEHRDGSEHRPRAGVNVLDTLSGRVIVTPSVAMDGEVRSTYAPGDDAALHAAIGALVELLPGRSWFDTSRVG</sequence>
<dbReference type="RefSeq" id="WP_329411970.1">
    <property type="nucleotide sequence ID" value="NZ_CP109441.1"/>
</dbReference>
<gene>
    <name evidence="5" type="ORF">OG563_06085</name>
</gene>
<keyword evidence="6" id="KW-1185">Reference proteome</keyword>
<organism evidence="5 6">
    <name type="scientific">Nocardia vinacea</name>
    <dbReference type="NCBI Taxonomy" id="96468"/>
    <lineage>
        <taxon>Bacteria</taxon>
        <taxon>Bacillati</taxon>
        <taxon>Actinomycetota</taxon>
        <taxon>Actinomycetes</taxon>
        <taxon>Mycobacteriales</taxon>
        <taxon>Nocardiaceae</taxon>
        <taxon>Nocardia</taxon>
    </lineage>
</organism>
<evidence type="ECO:0000256" key="3">
    <source>
        <dbReference type="ARBA" id="ARBA00022490"/>
    </source>
</evidence>
<reference evidence="5" key="1">
    <citation type="submission" date="2022-10" db="EMBL/GenBank/DDBJ databases">
        <title>The complete genomes of actinobacterial strains from the NBC collection.</title>
        <authorList>
            <person name="Joergensen T.S."/>
            <person name="Alvarez Arevalo M."/>
            <person name="Sterndorff E.B."/>
            <person name="Faurdal D."/>
            <person name="Vuksanovic O."/>
            <person name="Mourched A.-S."/>
            <person name="Charusanti P."/>
            <person name="Shaw S."/>
            <person name="Blin K."/>
            <person name="Weber T."/>
        </authorList>
    </citation>
    <scope>NUCLEOTIDE SEQUENCE</scope>
    <source>
        <strain evidence="5">NBC_01482</strain>
    </source>
</reference>
<dbReference type="Pfam" id="PF14011">
    <property type="entry name" value="ESX-1_EspG"/>
    <property type="match status" value="1"/>
</dbReference>
<comment type="similarity">
    <text evidence="2">Belongs to the EspG family.</text>
</comment>
<evidence type="ECO:0000256" key="2">
    <source>
        <dbReference type="ARBA" id="ARBA00006411"/>
    </source>
</evidence>
<comment type="subcellular location">
    <subcellularLocation>
        <location evidence="1">Cytoplasm</location>
    </subcellularLocation>
</comment>
<dbReference type="InterPro" id="IPR025734">
    <property type="entry name" value="EspG"/>
</dbReference>
<name>A0ABZ1YX44_9NOCA</name>
<evidence type="ECO:0000313" key="6">
    <source>
        <dbReference type="Proteomes" id="UP001432062"/>
    </source>
</evidence>
<accession>A0ABZ1YX44</accession>
<dbReference type="Proteomes" id="UP001432062">
    <property type="component" value="Chromosome"/>
</dbReference>
<evidence type="ECO:0000313" key="5">
    <source>
        <dbReference type="EMBL" id="WUV47799.1"/>
    </source>
</evidence>
<protein>
    <submittedName>
        <fullName evidence="5">ESX secretion-associated protein EspG</fullName>
    </submittedName>
</protein>
<keyword evidence="4" id="KW-0143">Chaperone</keyword>
<evidence type="ECO:0000256" key="1">
    <source>
        <dbReference type="ARBA" id="ARBA00004496"/>
    </source>
</evidence>
<evidence type="ECO:0000256" key="4">
    <source>
        <dbReference type="ARBA" id="ARBA00023186"/>
    </source>
</evidence>
<keyword evidence="3" id="KW-0963">Cytoplasm</keyword>
<dbReference type="EMBL" id="CP109441">
    <property type="protein sequence ID" value="WUV47799.1"/>
    <property type="molecule type" value="Genomic_DNA"/>
</dbReference>